<dbReference type="OrthoDB" id="2437950at2759"/>
<organism evidence="1 2">
    <name type="scientific">Dentiscutata erythropus</name>
    <dbReference type="NCBI Taxonomy" id="1348616"/>
    <lineage>
        <taxon>Eukaryota</taxon>
        <taxon>Fungi</taxon>
        <taxon>Fungi incertae sedis</taxon>
        <taxon>Mucoromycota</taxon>
        <taxon>Glomeromycotina</taxon>
        <taxon>Glomeromycetes</taxon>
        <taxon>Diversisporales</taxon>
        <taxon>Gigasporaceae</taxon>
        <taxon>Dentiscutata</taxon>
    </lineage>
</organism>
<keyword evidence="2" id="KW-1185">Reference proteome</keyword>
<comment type="caution">
    <text evidence="1">The sequence shown here is derived from an EMBL/GenBank/DDBJ whole genome shotgun (WGS) entry which is preliminary data.</text>
</comment>
<evidence type="ECO:0000313" key="2">
    <source>
        <dbReference type="Proteomes" id="UP000789405"/>
    </source>
</evidence>
<gene>
    <name evidence="1" type="ORF">DERYTH_LOCUS12321</name>
</gene>
<sequence length="220" mass="26133">KYYLGDFVVYKESAKNRIGRILSIIQKDGYLNINIQRILIFEELPRNLQSNSHKERSIKGEIWMLDRNVDNAIKTIELQIIIKHNYTKILLKKRIPQRNIENLIPPDFKEQLELCYEDLGFNSEYDEVSFSIVHALFRHKKDKHYLTFIIIDWFESTNQTKLGCPLYRLETTNCCQKIFPVSVVKAVNTVHFVHNCKDEECIEGQPNDLYIRNLYFFKAI</sequence>
<dbReference type="EMBL" id="CAJVPY010008006">
    <property type="protein sequence ID" value="CAG8690169.1"/>
    <property type="molecule type" value="Genomic_DNA"/>
</dbReference>
<name>A0A9N9HM10_9GLOM</name>
<protein>
    <submittedName>
        <fullName evidence="1">17230_t:CDS:1</fullName>
    </submittedName>
</protein>
<evidence type="ECO:0000313" key="1">
    <source>
        <dbReference type="EMBL" id="CAG8690169.1"/>
    </source>
</evidence>
<accession>A0A9N9HM10</accession>
<feature type="non-terminal residue" evidence="1">
    <location>
        <position position="1"/>
    </location>
</feature>
<proteinExistence type="predicted"/>
<reference evidence="1" key="1">
    <citation type="submission" date="2021-06" db="EMBL/GenBank/DDBJ databases">
        <authorList>
            <person name="Kallberg Y."/>
            <person name="Tangrot J."/>
            <person name="Rosling A."/>
        </authorList>
    </citation>
    <scope>NUCLEOTIDE SEQUENCE</scope>
    <source>
        <strain evidence="1">MA453B</strain>
    </source>
</reference>
<dbReference type="AlphaFoldDB" id="A0A9N9HM10"/>
<dbReference type="Proteomes" id="UP000789405">
    <property type="component" value="Unassembled WGS sequence"/>
</dbReference>